<dbReference type="GO" id="GO:0006730">
    <property type="term" value="P:one-carbon metabolic process"/>
    <property type="evidence" value="ECO:0007669"/>
    <property type="project" value="UniProtKB-KW"/>
</dbReference>
<dbReference type="Pfam" id="PF00186">
    <property type="entry name" value="DHFR_1"/>
    <property type="match status" value="2"/>
</dbReference>
<dbReference type="WBParaSite" id="GPUH_0001896001-mRNA-1">
    <property type="protein sequence ID" value="GPUH_0001896001-mRNA-1"/>
    <property type="gene ID" value="GPUH_0001896001"/>
</dbReference>
<dbReference type="GO" id="GO:0046655">
    <property type="term" value="P:folic acid metabolic process"/>
    <property type="evidence" value="ECO:0007669"/>
    <property type="project" value="TreeGrafter"/>
</dbReference>
<evidence type="ECO:0000256" key="6">
    <source>
        <dbReference type="ARBA" id="ARBA00048873"/>
    </source>
</evidence>
<dbReference type="GO" id="GO:0046654">
    <property type="term" value="P:tetrahydrofolate biosynthetic process"/>
    <property type="evidence" value="ECO:0007669"/>
    <property type="project" value="UniProtKB-UniPathway"/>
</dbReference>
<evidence type="ECO:0000256" key="4">
    <source>
        <dbReference type="ARBA" id="ARBA00022857"/>
    </source>
</evidence>
<name>A0A183ED94_9BILA</name>
<keyword evidence="5" id="KW-0560">Oxidoreductase</keyword>
<evidence type="ECO:0000313" key="11">
    <source>
        <dbReference type="WBParaSite" id="GPUH_0001896001-mRNA-1"/>
    </source>
</evidence>
<evidence type="ECO:0000256" key="7">
    <source>
        <dbReference type="RuleBase" id="RU004474"/>
    </source>
</evidence>
<dbReference type="PANTHER" id="PTHR48069">
    <property type="entry name" value="DIHYDROFOLATE REDUCTASE"/>
    <property type="match status" value="1"/>
</dbReference>
<dbReference type="GO" id="GO:0005739">
    <property type="term" value="C:mitochondrion"/>
    <property type="evidence" value="ECO:0007669"/>
    <property type="project" value="TreeGrafter"/>
</dbReference>
<protein>
    <recommendedName>
        <fullName evidence="2">dihydrofolate reductase</fullName>
        <ecNumber evidence="2">1.5.1.3</ecNumber>
    </recommendedName>
</protein>
<dbReference type="EMBL" id="UYRT01087608">
    <property type="protein sequence ID" value="VDN32755.1"/>
    <property type="molecule type" value="Genomic_DNA"/>
</dbReference>
<evidence type="ECO:0000313" key="10">
    <source>
        <dbReference type="Proteomes" id="UP000271098"/>
    </source>
</evidence>
<keyword evidence="4" id="KW-0521">NADP</keyword>
<dbReference type="Proteomes" id="UP000271098">
    <property type="component" value="Unassembled WGS sequence"/>
</dbReference>
<accession>A0A183ED94</accession>
<dbReference type="CDD" id="cd00209">
    <property type="entry name" value="DHFR"/>
    <property type="match status" value="1"/>
</dbReference>
<evidence type="ECO:0000313" key="9">
    <source>
        <dbReference type="EMBL" id="VDN32755.1"/>
    </source>
</evidence>
<sequence length="121" mass="13973">MNLIVAVDDSGGIGKNGALPWRLPREMARFAKLTSTTNDRSKRNAVLMGRKVWEEIPAKFRPLKDRLNVLYITRVEGDFSADVFFPSVDYSRFTKNDEPEEVQEEHGIKYRYEIYTNKSGL</sequence>
<keyword evidence="10" id="KW-1185">Reference proteome</keyword>
<reference evidence="9 10" key="2">
    <citation type="submission" date="2018-11" db="EMBL/GenBank/DDBJ databases">
        <authorList>
            <consortium name="Pathogen Informatics"/>
        </authorList>
    </citation>
    <scope>NUCLEOTIDE SEQUENCE [LARGE SCALE GENOMIC DNA]</scope>
</reference>
<dbReference type="InterPro" id="IPR012259">
    <property type="entry name" value="DHFR"/>
</dbReference>
<dbReference type="UniPathway" id="UPA00077">
    <property type="reaction ID" value="UER00158"/>
</dbReference>
<dbReference type="OrthoDB" id="4664297at2759"/>
<feature type="domain" description="DHFR" evidence="8">
    <location>
        <begin position="1"/>
        <end position="121"/>
    </location>
</feature>
<comment type="similarity">
    <text evidence="7">Belongs to the dihydrofolate reductase family.</text>
</comment>
<evidence type="ECO:0000256" key="2">
    <source>
        <dbReference type="ARBA" id="ARBA00012856"/>
    </source>
</evidence>
<evidence type="ECO:0000259" key="8">
    <source>
        <dbReference type="PROSITE" id="PS51330"/>
    </source>
</evidence>
<dbReference type="InterPro" id="IPR017925">
    <property type="entry name" value="DHFR_CS"/>
</dbReference>
<dbReference type="Gene3D" id="3.40.430.10">
    <property type="entry name" value="Dihydrofolate Reductase, subunit A"/>
    <property type="match status" value="2"/>
</dbReference>
<dbReference type="GO" id="GO:0050661">
    <property type="term" value="F:NADP binding"/>
    <property type="evidence" value="ECO:0007669"/>
    <property type="project" value="InterPro"/>
</dbReference>
<dbReference type="SUPFAM" id="SSF53597">
    <property type="entry name" value="Dihydrofolate reductase-like"/>
    <property type="match status" value="1"/>
</dbReference>
<dbReference type="InterPro" id="IPR024072">
    <property type="entry name" value="DHFR-like_dom_sf"/>
</dbReference>
<proteinExistence type="inferred from homology"/>
<evidence type="ECO:0000256" key="5">
    <source>
        <dbReference type="ARBA" id="ARBA00023002"/>
    </source>
</evidence>
<dbReference type="EC" id="1.5.1.3" evidence="2"/>
<comment type="pathway">
    <text evidence="1">Cofactor biosynthesis; tetrahydrofolate biosynthesis; 5,6,7,8-tetrahydrofolate from 7,8-dihydrofolate: step 1/1.</text>
</comment>
<dbReference type="PANTHER" id="PTHR48069:SF3">
    <property type="entry name" value="DIHYDROFOLATE REDUCTASE"/>
    <property type="match status" value="1"/>
</dbReference>
<comment type="catalytic activity">
    <reaction evidence="6">
        <text>(6S)-5,6,7,8-tetrahydrofolate + NADP(+) = 7,8-dihydrofolate + NADPH + H(+)</text>
        <dbReference type="Rhea" id="RHEA:15009"/>
        <dbReference type="ChEBI" id="CHEBI:15378"/>
        <dbReference type="ChEBI" id="CHEBI:57451"/>
        <dbReference type="ChEBI" id="CHEBI:57453"/>
        <dbReference type="ChEBI" id="CHEBI:57783"/>
        <dbReference type="ChEBI" id="CHEBI:58349"/>
        <dbReference type="EC" id="1.5.1.3"/>
    </reaction>
</comment>
<reference evidence="11" key="1">
    <citation type="submission" date="2016-06" db="UniProtKB">
        <authorList>
            <consortium name="WormBaseParasite"/>
        </authorList>
    </citation>
    <scope>IDENTIFICATION</scope>
</reference>
<dbReference type="AlphaFoldDB" id="A0A183ED94"/>
<evidence type="ECO:0000256" key="3">
    <source>
        <dbReference type="ARBA" id="ARBA00022563"/>
    </source>
</evidence>
<dbReference type="GO" id="GO:0004146">
    <property type="term" value="F:dihydrofolate reductase activity"/>
    <property type="evidence" value="ECO:0007669"/>
    <property type="project" value="UniProtKB-EC"/>
</dbReference>
<gene>
    <name evidence="9" type="ORF">GPUH_LOCUS18935</name>
</gene>
<dbReference type="GO" id="GO:0046452">
    <property type="term" value="P:dihydrofolate metabolic process"/>
    <property type="evidence" value="ECO:0007669"/>
    <property type="project" value="TreeGrafter"/>
</dbReference>
<organism evidence="11">
    <name type="scientific">Gongylonema pulchrum</name>
    <dbReference type="NCBI Taxonomy" id="637853"/>
    <lineage>
        <taxon>Eukaryota</taxon>
        <taxon>Metazoa</taxon>
        <taxon>Ecdysozoa</taxon>
        <taxon>Nematoda</taxon>
        <taxon>Chromadorea</taxon>
        <taxon>Rhabditida</taxon>
        <taxon>Spirurina</taxon>
        <taxon>Spiruromorpha</taxon>
        <taxon>Spiruroidea</taxon>
        <taxon>Gongylonematidae</taxon>
        <taxon>Gongylonema</taxon>
    </lineage>
</organism>
<dbReference type="InterPro" id="IPR001796">
    <property type="entry name" value="DHFR_dom"/>
</dbReference>
<dbReference type="PROSITE" id="PS51330">
    <property type="entry name" value="DHFR_2"/>
    <property type="match status" value="1"/>
</dbReference>
<evidence type="ECO:0000256" key="1">
    <source>
        <dbReference type="ARBA" id="ARBA00004903"/>
    </source>
</evidence>
<dbReference type="PRINTS" id="PR00070">
    <property type="entry name" value="DHFR"/>
</dbReference>
<keyword evidence="3" id="KW-0554">One-carbon metabolism</keyword>
<dbReference type="PROSITE" id="PS00075">
    <property type="entry name" value="DHFR_1"/>
    <property type="match status" value="1"/>
</dbReference>